<keyword evidence="2" id="KW-1185">Reference proteome</keyword>
<reference evidence="1" key="1">
    <citation type="submission" date="2022-08" db="EMBL/GenBank/DDBJ databases">
        <title>Draft genome sequence of Lysinibacillus sp. strain KH24.</title>
        <authorList>
            <person name="Kanbe H."/>
            <person name="Itoh H."/>
        </authorList>
    </citation>
    <scope>NUCLEOTIDE SEQUENCE</scope>
    <source>
        <strain evidence="1">KH24</strain>
    </source>
</reference>
<gene>
    <name evidence="1" type="ORF">LYSBPC_16050</name>
</gene>
<accession>A0ABQ5NJL4</accession>
<dbReference type="Proteomes" id="UP001065593">
    <property type="component" value="Unassembled WGS sequence"/>
</dbReference>
<protein>
    <recommendedName>
        <fullName evidence="3">DUF2642 domain-containing protein</fullName>
    </recommendedName>
</protein>
<dbReference type="Pfam" id="PF10842">
    <property type="entry name" value="DUF2642"/>
    <property type="match status" value="1"/>
</dbReference>
<evidence type="ECO:0000313" key="1">
    <source>
        <dbReference type="EMBL" id="GLC88478.1"/>
    </source>
</evidence>
<sequence>MIQMNSSTNPNLYITLQQMIGRMVVVHTAGKSQRGVLRALLPDYMVIEDAQMPIFIRLNELVGVVLEGESKTSCR</sequence>
<evidence type="ECO:0008006" key="3">
    <source>
        <dbReference type="Google" id="ProtNLM"/>
    </source>
</evidence>
<comment type="caution">
    <text evidence="1">The sequence shown here is derived from an EMBL/GenBank/DDBJ whole genome shotgun (WGS) entry which is preliminary data.</text>
</comment>
<name>A0ABQ5NJL4_9BACI</name>
<dbReference type="EMBL" id="BRZA01000002">
    <property type="protein sequence ID" value="GLC88478.1"/>
    <property type="molecule type" value="Genomic_DNA"/>
</dbReference>
<organism evidence="1 2">
    <name type="scientific">Lysinibacillus piscis</name>
    <dbReference type="NCBI Taxonomy" id="2518931"/>
    <lineage>
        <taxon>Bacteria</taxon>
        <taxon>Bacillati</taxon>
        <taxon>Bacillota</taxon>
        <taxon>Bacilli</taxon>
        <taxon>Bacillales</taxon>
        <taxon>Bacillaceae</taxon>
        <taxon>Lysinibacillus</taxon>
    </lineage>
</organism>
<proteinExistence type="predicted"/>
<evidence type="ECO:0000313" key="2">
    <source>
        <dbReference type="Proteomes" id="UP001065593"/>
    </source>
</evidence>
<dbReference type="InterPro" id="IPR020139">
    <property type="entry name" value="DUF2642"/>
</dbReference>